<comment type="caution">
    <text evidence="2">The sequence shown here is derived from an EMBL/GenBank/DDBJ whole genome shotgun (WGS) entry which is preliminary data.</text>
</comment>
<organism evidence="2 3">
    <name type="scientific">Tuber borchii</name>
    <name type="common">White truffle</name>
    <dbReference type="NCBI Taxonomy" id="42251"/>
    <lineage>
        <taxon>Eukaryota</taxon>
        <taxon>Fungi</taxon>
        <taxon>Dikarya</taxon>
        <taxon>Ascomycota</taxon>
        <taxon>Pezizomycotina</taxon>
        <taxon>Pezizomycetes</taxon>
        <taxon>Pezizales</taxon>
        <taxon>Tuberaceae</taxon>
        <taxon>Tuber</taxon>
    </lineage>
</organism>
<accession>A0A2T6ZT78</accession>
<gene>
    <name evidence="2" type="ORF">B9Z19DRAFT_40887</name>
</gene>
<keyword evidence="3" id="KW-1185">Reference proteome</keyword>
<dbReference type="AlphaFoldDB" id="A0A2T6ZT78"/>
<name>A0A2T6ZT78_TUBBO</name>
<keyword evidence="1" id="KW-1133">Transmembrane helix</keyword>
<evidence type="ECO:0000313" key="2">
    <source>
        <dbReference type="EMBL" id="PUU78700.1"/>
    </source>
</evidence>
<sequence length="190" mass="21696">MAHKCQRKVVTINSAPQIPTAHISQNLTIHIQQLGHRSSNSEKGGGDDSQVPERSNRQFRAPRYPWLIFLKSLDFSQVDRYLSIYISPRWPFFFLKFVLLDLSLRSFYLPLNQRLAFRYFYLYGILACLPWIIAGDATAWCALLATTTRLADIPYIIVQLGNLPANLPHPDTPSSRTITLCHPGIRLKVS</sequence>
<dbReference type="Proteomes" id="UP000244722">
    <property type="component" value="Unassembled WGS sequence"/>
</dbReference>
<evidence type="ECO:0000313" key="3">
    <source>
        <dbReference type="Proteomes" id="UP000244722"/>
    </source>
</evidence>
<evidence type="ECO:0000256" key="1">
    <source>
        <dbReference type="SAM" id="Phobius"/>
    </source>
</evidence>
<reference evidence="2 3" key="1">
    <citation type="submission" date="2017-04" db="EMBL/GenBank/DDBJ databases">
        <title>Draft genome sequence of Tuber borchii Vittad., a whitish edible truffle.</title>
        <authorList>
            <consortium name="DOE Joint Genome Institute"/>
            <person name="Murat C."/>
            <person name="Kuo A."/>
            <person name="Barry K.W."/>
            <person name="Clum A."/>
            <person name="Dockter R.B."/>
            <person name="Fauchery L."/>
            <person name="Iotti M."/>
            <person name="Kohler A."/>
            <person name="Labutti K."/>
            <person name="Lindquist E.A."/>
            <person name="Lipzen A."/>
            <person name="Ohm R.A."/>
            <person name="Wang M."/>
            <person name="Grigoriev I.V."/>
            <person name="Zambonelli A."/>
            <person name="Martin F.M."/>
        </authorList>
    </citation>
    <scope>NUCLEOTIDE SEQUENCE [LARGE SCALE GENOMIC DNA]</scope>
    <source>
        <strain evidence="2 3">Tbo3840</strain>
    </source>
</reference>
<protein>
    <submittedName>
        <fullName evidence="2">Uncharacterized protein</fullName>
    </submittedName>
</protein>
<dbReference type="EMBL" id="NESQ01000109">
    <property type="protein sequence ID" value="PUU78700.1"/>
    <property type="molecule type" value="Genomic_DNA"/>
</dbReference>
<proteinExistence type="predicted"/>
<keyword evidence="1" id="KW-0812">Transmembrane</keyword>
<feature type="transmembrane region" description="Helical" evidence="1">
    <location>
        <begin position="120"/>
        <end position="145"/>
    </location>
</feature>
<keyword evidence="1" id="KW-0472">Membrane</keyword>